<gene>
    <name evidence="7" type="primary">mbtD</name>
    <name evidence="7" type="ORF">NGTWS1702_19010</name>
</gene>
<dbReference type="SUPFAM" id="SSF51735">
    <property type="entry name" value="NAD(P)-binding Rossmann-fold domains"/>
    <property type="match status" value="2"/>
</dbReference>
<keyword evidence="1" id="KW-0596">Phosphopantetheine</keyword>
<dbReference type="CDD" id="cd05274">
    <property type="entry name" value="KR_FAS_SDR_x"/>
    <property type="match status" value="1"/>
</dbReference>
<dbReference type="Gene3D" id="3.40.50.720">
    <property type="entry name" value="NAD(P)-binding Rossmann-like Domain"/>
    <property type="match status" value="1"/>
</dbReference>
<dbReference type="Gene3D" id="1.10.1200.10">
    <property type="entry name" value="ACP-like"/>
    <property type="match status" value="1"/>
</dbReference>
<evidence type="ECO:0000259" key="6">
    <source>
        <dbReference type="PROSITE" id="PS50075"/>
    </source>
</evidence>
<dbReference type="InterPro" id="IPR020806">
    <property type="entry name" value="PKS_PP-bd"/>
</dbReference>
<dbReference type="SMART" id="SM00827">
    <property type="entry name" value="PKS_AT"/>
    <property type="match status" value="1"/>
</dbReference>
<evidence type="ECO:0000256" key="1">
    <source>
        <dbReference type="ARBA" id="ARBA00022450"/>
    </source>
</evidence>
<dbReference type="PANTHER" id="PTHR43775">
    <property type="entry name" value="FATTY ACID SYNTHASE"/>
    <property type="match status" value="1"/>
</dbReference>
<sequence length="997" mass="103938">MSSSLLPDGRAPVLLSAHDNDLLADDAAAIGDYVDRERCDVAQVAAQLVATRRVRRHRAVVRATDTDELAAGLRAISEGAEHPLVERSARRATTRTAFVFPGQGSQWQGMGAEAYSLIPGYRGEADRLNAAFLVAGLSSPLAFLTTDSGPDAVSQLELQGAQFIHSVALAALWRACGIVPDLAIGHSLGEVAAAYVAEVITLDDAVAVLAARAHAIESIRGSHGVAVLGVDHARATELISETPGWLEISAVNAAESVAVAGERDAIAAVVAAANARGLFARQLAMSFPAHTSAMESQREELLRRLPRSVFAESAVQFIGSATGAVVPAGTEFGNYWYANLRNVIRFDQAAQTAIGCGAGMFVEMSMQTALQLGIEDAMEGTAELDHEPAVLIGSCRGDASLADRLAANITAAAVADPGYRWADLLGTRPEPLRGFPGAPMRTEHLWATTAPLPPAPGLIVTAETWQPQPPHGRPAGGIRSVAVLDLGGDGALTGALRDAVESHCGAVLTAVPDAEVVLAVESSLAQTDVTTAVTDLSARIDAGLLDYVETLGALCRDVWLVTVGAERVEAGDPVADPAQAGLAAIHRCLGFEFADQDFHHVDLPSPVHGGGAASPAELVDVVLHRAGEIAIRGDRTAAVVYRRALGDDAPAAPPWPLQAGVLDNVVITGGSGTIGLSFARSLVAAGAARIVLLSRRGVSPSVLDQLTLGRDVEIVAPACDITDVEQLSATVAENAAGEATLVIHAAGTASIADRKDITGRSLLQMSAAKLGGLHHLMQVWPIRDEARIMLCSSVTGVWGGKGVAAYAAANRILDVMAGRLRADGRNCVAVRWGLWEGSGIVDAAEIARVQRTGLRQMRPDLAVEAGLRDYPDDPVVLAADPERLQVFFGSSATGQSNVSVGLPAVPEEAMAPPEAVRSQLAGVLNVEAATLDLDASLFDLGVDSLLAVDLRKRLKRLTGRTVPLATLLGGITGTDLIAGFQPDLQADFQEKVETSRD</sequence>
<dbReference type="InterPro" id="IPR036736">
    <property type="entry name" value="ACP-like_sf"/>
</dbReference>
<proteinExistence type="predicted"/>
<dbReference type="Proteomes" id="UP001060504">
    <property type="component" value="Unassembled WGS sequence"/>
</dbReference>
<dbReference type="SMART" id="SM00822">
    <property type="entry name" value="PKS_KR"/>
    <property type="match status" value="1"/>
</dbReference>
<evidence type="ECO:0000256" key="5">
    <source>
        <dbReference type="ARBA" id="ARBA00023268"/>
    </source>
</evidence>
<keyword evidence="2" id="KW-0597">Phosphoprotein</keyword>
<name>A0ABQ4VGQ2_9MYCO</name>
<evidence type="ECO:0000256" key="2">
    <source>
        <dbReference type="ARBA" id="ARBA00022553"/>
    </source>
</evidence>
<dbReference type="SUPFAM" id="SSF47336">
    <property type="entry name" value="ACP-like"/>
    <property type="match status" value="1"/>
</dbReference>
<dbReference type="NCBIfam" id="NF037940">
    <property type="entry name" value="PKS_MbtD"/>
    <property type="match status" value="1"/>
</dbReference>
<dbReference type="Gene3D" id="3.40.366.10">
    <property type="entry name" value="Malonyl-Coenzyme A Acyl Carrier Protein, domain 2"/>
    <property type="match status" value="1"/>
</dbReference>
<dbReference type="PROSITE" id="PS00012">
    <property type="entry name" value="PHOSPHOPANTETHEINE"/>
    <property type="match status" value="1"/>
</dbReference>
<comment type="caution">
    <text evidence="7">The sequence shown here is derived from an EMBL/GenBank/DDBJ whole genome shotgun (WGS) entry which is preliminary data.</text>
</comment>
<dbReference type="InterPro" id="IPR014043">
    <property type="entry name" value="Acyl_transferase_dom"/>
</dbReference>
<keyword evidence="8" id="KW-1185">Reference proteome</keyword>
<dbReference type="InterPro" id="IPR001227">
    <property type="entry name" value="Ac_transferase_dom_sf"/>
</dbReference>
<organism evidence="7 8">
    <name type="scientific">Mycolicibacterium cyprinidarum</name>
    <dbReference type="NCBI Taxonomy" id="2860311"/>
    <lineage>
        <taxon>Bacteria</taxon>
        <taxon>Bacillati</taxon>
        <taxon>Actinomycetota</taxon>
        <taxon>Actinomycetes</taxon>
        <taxon>Mycobacteriales</taxon>
        <taxon>Mycobacteriaceae</taxon>
        <taxon>Mycolicibacterium</taxon>
    </lineage>
</organism>
<dbReference type="Pfam" id="PF00550">
    <property type="entry name" value="PP-binding"/>
    <property type="match status" value="1"/>
</dbReference>
<evidence type="ECO:0000256" key="4">
    <source>
        <dbReference type="ARBA" id="ARBA00022857"/>
    </source>
</evidence>
<dbReference type="SUPFAM" id="SSF52151">
    <property type="entry name" value="FabD/lysophospholipase-like"/>
    <property type="match status" value="1"/>
</dbReference>
<dbReference type="InterPro" id="IPR016036">
    <property type="entry name" value="Malonyl_transacylase_ACP-bd"/>
</dbReference>
<evidence type="ECO:0000313" key="7">
    <source>
        <dbReference type="EMBL" id="GJF15533.1"/>
    </source>
</evidence>
<dbReference type="Pfam" id="PF00698">
    <property type="entry name" value="Acyl_transf_1"/>
    <property type="match status" value="1"/>
</dbReference>
<dbReference type="InterPro" id="IPR050091">
    <property type="entry name" value="PKS_NRPS_Biosynth_Enz"/>
</dbReference>
<dbReference type="SUPFAM" id="SSF55048">
    <property type="entry name" value="Probable ACP-binding domain of malonyl-CoA ACP transacylase"/>
    <property type="match status" value="1"/>
</dbReference>
<dbReference type="InterPro" id="IPR016035">
    <property type="entry name" value="Acyl_Trfase/lysoPLipase"/>
</dbReference>
<keyword evidence="5" id="KW-0511">Multifunctional enzyme</keyword>
<keyword evidence="3" id="KW-0808">Transferase</keyword>
<dbReference type="InterPro" id="IPR057326">
    <property type="entry name" value="KR_dom"/>
</dbReference>
<dbReference type="SMART" id="SM00823">
    <property type="entry name" value="PKS_PP"/>
    <property type="match status" value="1"/>
</dbReference>
<accession>A0ABQ4VGQ2</accession>
<evidence type="ECO:0000256" key="3">
    <source>
        <dbReference type="ARBA" id="ARBA00022679"/>
    </source>
</evidence>
<protein>
    <submittedName>
        <fullName evidence="7">Polyketide synthase</fullName>
    </submittedName>
</protein>
<dbReference type="InterPro" id="IPR036291">
    <property type="entry name" value="NAD(P)-bd_dom_sf"/>
</dbReference>
<dbReference type="InterPro" id="IPR009081">
    <property type="entry name" value="PP-bd_ACP"/>
</dbReference>
<dbReference type="InterPro" id="IPR006162">
    <property type="entry name" value="Ppantetheine_attach_site"/>
</dbReference>
<dbReference type="Gene3D" id="3.30.70.3290">
    <property type="match status" value="1"/>
</dbReference>
<keyword evidence="4" id="KW-0521">NADP</keyword>
<evidence type="ECO:0000313" key="8">
    <source>
        <dbReference type="Proteomes" id="UP001060504"/>
    </source>
</evidence>
<dbReference type="PROSITE" id="PS50075">
    <property type="entry name" value="CARRIER"/>
    <property type="match status" value="1"/>
</dbReference>
<feature type="domain" description="Carrier" evidence="6">
    <location>
        <begin position="907"/>
        <end position="984"/>
    </location>
</feature>
<dbReference type="InterPro" id="IPR013968">
    <property type="entry name" value="PKS_KR"/>
</dbReference>
<dbReference type="EMBL" id="BPRH01001999">
    <property type="protein sequence ID" value="GJF15533.1"/>
    <property type="molecule type" value="Genomic_DNA"/>
</dbReference>
<dbReference type="PANTHER" id="PTHR43775:SF37">
    <property type="entry name" value="SI:DKEY-61P9.11"/>
    <property type="match status" value="1"/>
</dbReference>
<dbReference type="Pfam" id="PF08659">
    <property type="entry name" value="KR"/>
    <property type="match status" value="1"/>
</dbReference>
<reference evidence="7 8" key="1">
    <citation type="submission" date="2021-08" db="EMBL/GenBank/DDBJ databases">
        <title>Draft genome sequence of Mycolicibacterium sp. NGTWS1702 strain.</title>
        <authorList>
            <person name="Matsumoto M."/>
            <person name="Tang B.C.C."/>
            <person name="Machida Y."/>
            <person name="Matoyama H."/>
            <person name="Kishihara T."/>
            <person name="Sato S."/>
            <person name="Kondo I."/>
            <person name="Sano M."/>
            <person name="Kato G."/>
        </authorList>
    </citation>
    <scope>NUCLEOTIDE SEQUENCE [LARGE SCALE GENOMIC DNA]</scope>
    <source>
        <strain evidence="7 8">NGTWSNA01</strain>
    </source>
</reference>